<comment type="caution">
    <text evidence="3">The sequence shown here is derived from an EMBL/GenBank/DDBJ whole genome shotgun (WGS) entry which is preliminary data.</text>
</comment>
<protein>
    <submittedName>
        <fullName evidence="3">Low temperature-induced protein</fullName>
    </submittedName>
</protein>
<feature type="signal peptide" evidence="2">
    <location>
        <begin position="1"/>
        <end position="35"/>
    </location>
</feature>
<keyword evidence="4" id="KW-1185">Reference proteome</keyword>
<evidence type="ECO:0000256" key="2">
    <source>
        <dbReference type="SAM" id="SignalP"/>
    </source>
</evidence>
<feature type="compositionally biased region" description="Polar residues" evidence="1">
    <location>
        <begin position="77"/>
        <end position="87"/>
    </location>
</feature>
<sequence>MRIRFNLSNLRPVRFLVAACVCALLLLSNASPAFSDPVNPTARGSSPQQGEANLQSIEKEAQKAVLKDPYSREETTAKANQGLNEIQGTADIDQMNRPENSGDAISVEDKSKNFLEGILGKKDKD</sequence>
<proteinExistence type="predicted"/>
<keyword evidence="2" id="KW-0732">Signal</keyword>
<dbReference type="RefSeq" id="WP_045052824.1">
    <property type="nucleotide sequence ID" value="NZ_CAWMDP010000017.1"/>
</dbReference>
<accession>A0A0D8ZXI7</accession>
<feature type="compositionally biased region" description="Polar residues" evidence="1">
    <location>
        <begin position="42"/>
        <end position="56"/>
    </location>
</feature>
<feature type="chain" id="PRO_5002337338" evidence="2">
    <location>
        <begin position="36"/>
        <end position="125"/>
    </location>
</feature>
<organism evidence="3 4">
    <name type="scientific">Aliterella atlantica CENA595</name>
    <dbReference type="NCBI Taxonomy" id="1618023"/>
    <lineage>
        <taxon>Bacteria</taxon>
        <taxon>Bacillati</taxon>
        <taxon>Cyanobacteriota</taxon>
        <taxon>Cyanophyceae</taxon>
        <taxon>Chroococcidiopsidales</taxon>
        <taxon>Aliterellaceae</taxon>
        <taxon>Aliterella</taxon>
    </lineage>
</organism>
<feature type="compositionally biased region" description="Basic and acidic residues" evidence="1">
    <location>
        <begin position="57"/>
        <end position="76"/>
    </location>
</feature>
<dbReference type="EMBL" id="JYON01000001">
    <property type="protein sequence ID" value="KJH73475.1"/>
    <property type="molecule type" value="Genomic_DNA"/>
</dbReference>
<feature type="region of interest" description="Disordered" evidence="1">
    <location>
        <begin position="35"/>
        <end position="108"/>
    </location>
</feature>
<dbReference type="AlphaFoldDB" id="A0A0D8ZXI7"/>
<name>A0A0D8ZXI7_9CYAN</name>
<gene>
    <name evidence="3" type="ORF">UH38_01505</name>
</gene>
<dbReference type="Proteomes" id="UP000032452">
    <property type="component" value="Unassembled WGS sequence"/>
</dbReference>
<evidence type="ECO:0000313" key="4">
    <source>
        <dbReference type="Proteomes" id="UP000032452"/>
    </source>
</evidence>
<reference evidence="3 4" key="1">
    <citation type="submission" date="2015-02" db="EMBL/GenBank/DDBJ databases">
        <title>Draft genome of a novel marine cyanobacterium (Chroococcales) isolated from South Atlantic Ocean.</title>
        <authorList>
            <person name="Rigonato J."/>
            <person name="Alvarenga D.O."/>
            <person name="Branco L.H."/>
            <person name="Varani A.M."/>
            <person name="Brandini F.P."/>
            <person name="Fiore M.F."/>
        </authorList>
    </citation>
    <scope>NUCLEOTIDE SEQUENCE [LARGE SCALE GENOMIC DNA]</scope>
    <source>
        <strain evidence="3 4">CENA595</strain>
    </source>
</reference>
<evidence type="ECO:0000256" key="1">
    <source>
        <dbReference type="SAM" id="MobiDB-lite"/>
    </source>
</evidence>
<evidence type="ECO:0000313" key="3">
    <source>
        <dbReference type="EMBL" id="KJH73475.1"/>
    </source>
</evidence>
<dbReference type="STRING" id="1618023.UH38_01505"/>
<dbReference type="OrthoDB" id="460499at2"/>